<dbReference type="EMBL" id="JAMJEV010000023">
    <property type="protein sequence ID" value="MDO0825265.1"/>
    <property type="molecule type" value="Genomic_DNA"/>
</dbReference>
<gene>
    <name evidence="1" type="ORF">M8H41_20760</name>
</gene>
<sequence>MGLSLVVGTLVDDSIVVLESIQRHLAKGKGLIKAAIDGRMEVRNGRRGS</sequence>
<evidence type="ECO:0000313" key="2">
    <source>
        <dbReference type="Proteomes" id="UP001176021"/>
    </source>
</evidence>
<dbReference type="Proteomes" id="UP001176021">
    <property type="component" value="Unassembled WGS sequence"/>
</dbReference>
<dbReference type="InterPro" id="IPR001036">
    <property type="entry name" value="Acrflvin-R"/>
</dbReference>
<comment type="caution">
    <text evidence="1">The sequence shown here is derived from an EMBL/GenBank/DDBJ whole genome shotgun (WGS) entry which is preliminary data.</text>
</comment>
<protein>
    <submittedName>
        <fullName evidence="1">Efflux RND transporter permease subunit</fullName>
    </submittedName>
</protein>
<organism evidence="1 2">
    <name type="scientific">Desulfosporosinus nitroreducens</name>
    <dbReference type="NCBI Taxonomy" id="2018668"/>
    <lineage>
        <taxon>Bacteria</taxon>
        <taxon>Bacillati</taxon>
        <taxon>Bacillota</taxon>
        <taxon>Clostridia</taxon>
        <taxon>Eubacteriales</taxon>
        <taxon>Desulfitobacteriaceae</taxon>
        <taxon>Desulfosporosinus</taxon>
    </lineage>
</organism>
<name>A0ABT8QVR4_9FIRM</name>
<dbReference type="Gene3D" id="1.20.1640.10">
    <property type="entry name" value="Multidrug efflux transporter AcrB transmembrane domain"/>
    <property type="match status" value="1"/>
</dbReference>
<accession>A0ABT8QVR4</accession>
<keyword evidence="2" id="KW-1185">Reference proteome</keyword>
<reference evidence="1" key="1">
    <citation type="submission" date="2022-05" db="EMBL/GenBank/DDBJ databases">
        <title>Expanded diversity of anoxic marine methylotrophy in a Black Sea sulfate reducing microorganism.</title>
        <authorList>
            <person name="Fischer P.Q."/>
            <person name="Stams A.J.M."/>
            <person name="Villanueva L."/>
            <person name="Sousa D.Z."/>
        </authorList>
    </citation>
    <scope>NUCLEOTIDE SEQUENCE</scope>
    <source>
        <strain evidence="1">P130</strain>
    </source>
</reference>
<proteinExistence type="predicted"/>
<dbReference type="SUPFAM" id="SSF82866">
    <property type="entry name" value="Multidrug efflux transporter AcrB transmembrane domain"/>
    <property type="match status" value="1"/>
</dbReference>
<evidence type="ECO:0000313" key="1">
    <source>
        <dbReference type="EMBL" id="MDO0825265.1"/>
    </source>
</evidence>
<dbReference type="Pfam" id="PF00873">
    <property type="entry name" value="ACR_tran"/>
    <property type="match status" value="1"/>
</dbReference>